<evidence type="ECO:0000313" key="2">
    <source>
        <dbReference type="EMBL" id="KAK0616825.1"/>
    </source>
</evidence>
<dbReference type="InterPro" id="IPR036866">
    <property type="entry name" value="RibonucZ/Hydroxyglut_hydro"/>
</dbReference>
<feature type="chain" id="PRO_5041207552" evidence="1">
    <location>
        <begin position="25"/>
        <end position="138"/>
    </location>
</feature>
<keyword evidence="3" id="KW-1185">Reference proteome</keyword>
<organism evidence="2 3">
    <name type="scientific">Immersiella caudata</name>
    <dbReference type="NCBI Taxonomy" id="314043"/>
    <lineage>
        <taxon>Eukaryota</taxon>
        <taxon>Fungi</taxon>
        <taxon>Dikarya</taxon>
        <taxon>Ascomycota</taxon>
        <taxon>Pezizomycotina</taxon>
        <taxon>Sordariomycetes</taxon>
        <taxon>Sordariomycetidae</taxon>
        <taxon>Sordariales</taxon>
        <taxon>Lasiosphaeriaceae</taxon>
        <taxon>Immersiella</taxon>
    </lineage>
</organism>
<feature type="signal peptide" evidence="1">
    <location>
        <begin position="1"/>
        <end position="24"/>
    </location>
</feature>
<dbReference type="Gene3D" id="3.60.15.10">
    <property type="entry name" value="Ribonuclease Z/Hydroxyacylglutathione hydrolase-like"/>
    <property type="match status" value="1"/>
</dbReference>
<dbReference type="EMBL" id="JAULSU010000005">
    <property type="protein sequence ID" value="KAK0616825.1"/>
    <property type="molecule type" value="Genomic_DNA"/>
</dbReference>
<keyword evidence="1" id="KW-0732">Signal</keyword>
<evidence type="ECO:0000256" key="1">
    <source>
        <dbReference type="SAM" id="SignalP"/>
    </source>
</evidence>
<name>A0AA39WK07_9PEZI</name>
<dbReference type="AlphaFoldDB" id="A0AA39WK07"/>
<proteinExistence type="predicted"/>
<evidence type="ECO:0000313" key="3">
    <source>
        <dbReference type="Proteomes" id="UP001175000"/>
    </source>
</evidence>
<comment type="caution">
    <text evidence="2">The sequence shown here is derived from an EMBL/GenBank/DDBJ whole genome shotgun (WGS) entry which is preliminary data.</text>
</comment>
<accession>A0AA39WK07</accession>
<dbReference type="Proteomes" id="UP001175000">
    <property type="component" value="Unassembled WGS sequence"/>
</dbReference>
<reference evidence="2" key="1">
    <citation type="submission" date="2023-06" db="EMBL/GenBank/DDBJ databases">
        <title>Genome-scale phylogeny and comparative genomics of the fungal order Sordariales.</title>
        <authorList>
            <consortium name="Lawrence Berkeley National Laboratory"/>
            <person name="Hensen N."/>
            <person name="Bonometti L."/>
            <person name="Westerberg I."/>
            <person name="Brannstrom I.O."/>
            <person name="Guillou S."/>
            <person name="Cros-Aarteil S."/>
            <person name="Calhoun S."/>
            <person name="Haridas S."/>
            <person name="Kuo A."/>
            <person name="Mondo S."/>
            <person name="Pangilinan J."/>
            <person name="Riley R."/>
            <person name="Labutti K."/>
            <person name="Andreopoulos B."/>
            <person name="Lipzen A."/>
            <person name="Chen C."/>
            <person name="Yanf M."/>
            <person name="Daum C."/>
            <person name="Ng V."/>
            <person name="Clum A."/>
            <person name="Steindorff A."/>
            <person name="Ohm R."/>
            <person name="Martin F."/>
            <person name="Silar P."/>
            <person name="Natvig D."/>
            <person name="Lalanne C."/>
            <person name="Gautier V."/>
            <person name="Ament-Velasquez S.L."/>
            <person name="Kruys A."/>
            <person name="Hutchinson M.I."/>
            <person name="Powell A.J."/>
            <person name="Barry K."/>
            <person name="Miller A.N."/>
            <person name="Grigoriev I.V."/>
            <person name="Debuchy R."/>
            <person name="Gladieux P."/>
            <person name="Thoren M.H."/>
            <person name="Johannesson H."/>
        </authorList>
    </citation>
    <scope>NUCLEOTIDE SEQUENCE</scope>
    <source>
        <strain evidence="2">CBS 606.72</strain>
    </source>
</reference>
<sequence length="138" mass="15069">MNESFWPALLDLILGFGWDVHVETQIVDILREHGYPTNPTPSNRTLIELNFTPPPPPPLQIGQFSALDFFSDGSFYLPSTPGHATGHISALARTTSNPDTPIGGDLAHDGAEMRPSAYLPIPVPTLCRLGLEERNLPN</sequence>
<gene>
    <name evidence="2" type="ORF">B0T14DRAFT_568400</name>
</gene>
<protein>
    <submittedName>
        <fullName evidence="2">Uncharacterized protein</fullName>
    </submittedName>
</protein>